<feature type="domain" description="PAC" evidence="11">
    <location>
        <begin position="670"/>
        <end position="726"/>
    </location>
</feature>
<dbReference type="Pfam" id="PF00989">
    <property type="entry name" value="PAS"/>
    <property type="match status" value="2"/>
</dbReference>
<dbReference type="PRINTS" id="PR01033">
    <property type="entry name" value="PHYTOCHROME"/>
</dbReference>
<dbReference type="PANTHER" id="PTHR47876">
    <property type="entry name" value="OS08G0260000 PROTEIN"/>
    <property type="match status" value="1"/>
</dbReference>
<dbReference type="InterPro" id="IPR003594">
    <property type="entry name" value="HATPase_dom"/>
</dbReference>
<protein>
    <submittedName>
        <fullName evidence="12">Phytochrome</fullName>
    </submittedName>
</protein>
<evidence type="ECO:0000259" key="10">
    <source>
        <dbReference type="PROSITE" id="PS50112"/>
    </source>
</evidence>
<keyword evidence="5" id="KW-0805">Transcription regulation</keyword>
<evidence type="ECO:0000256" key="4">
    <source>
        <dbReference type="ARBA" id="ARBA00022991"/>
    </source>
</evidence>
<dbReference type="InterPro" id="IPR016132">
    <property type="entry name" value="Phyto_chromo_attachment"/>
</dbReference>
<evidence type="ECO:0000313" key="12">
    <source>
        <dbReference type="EMBL" id="AKN34541.1"/>
    </source>
</evidence>
<dbReference type="SUPFAM" id="SSF55781">
    <property type="entry name" value="GAF domain-like"/>
    <property type="match status" value="2"/>
</dbReference>
<dbReference type="SMART" id="SM00388">
    <property type="entry name" value="HisKA"/>
    <property type="match status" value="1"/>
</dbReference>
<evidence type="ECO:0000259" key="9">
    <source>
        <dbReference type="PROSITE" id="PS50109"/>
    </source>
</evidence>
<dbReference type="Gene3D" id="3.30.450.270">
    <property type="match status" value="1"/>
</dbReference>
<keyword evidence="4" id="KW-0157">Chromophore</keyword>
<dbReference type="SMART" id="SM00065">
    <property type="entry name" value="GAF"/>
    <property type="match status" value="1"/>
</dbReference>
<dbReference type="PROSITE" id="PS50046">
    <property type="entry name" value="PHYTOCHROME_2"/>
    <property type="match status" value="1"/>
</dbReference>
<dbReference type="InterPro" id="IPR013767">
    <property type="entry name" value="PAS_fold"/>
</dbReference>
<keyword evidence="6" id="KW-0804">Transcription</keyword>
<dbReference type="InterPro" id="IPR000014">
    <property type="entry name" value="PAS"/>
</dbReference>
<feature type="domain" description="PAS" evidence="10">
    <location>
        <begin position="596"/>
        <end position="667"/>
    </location>
</feature>
<comment type="function">
    <text evidence="1">Regulatory photoreceptor which exists in two forms that are reversibly interconvertible by light: the Pr form that absorbs maximally in the red region of the spectrum and the Pfr form that absorbs maximally in the far-red region. Photoconversion of Pr to Pfr induces an array of morphogenic responses, whereas reconversion of Pfr to Pr cancels the induction of those responses. Pfr controls the expression of a number of nuclear genes including those encoding the small subunit of ribulose-bisphosphate carboxylase, chlorophyll A/B binding protein, protochlorophyllide reductase, rRNA, etc. It also controls the expression of its own gene(s) in a negative feedback fashion.</text>
</comment>
<dbReference type="InterPro" id="IPR000700">
    <property type="entry name" value="PAS-assoc_C"/>
</dbReference>
<dbReference type="PROSITE" id="PS50109">
    <property type="entry name" value="HIS_KIN"/>
    <property type="match status" value="1"/>
</dbReference>
<dbReference type="Gene3D" id="3.30.450.20">
    <property type="entry name" value="PAS domain"/>
    <property type="match status" value="3"/>
</dbReference>
<dbReference type="GO" id="GO:0000155">
    <property type="term" value="F:phosphorelay sensor kinase activity"/>
    <property type="evidence" value="ECO:0007669"/>
    <property type="project" value="InterPro"/>
</dbReference>
<dbReference type="InterPro" id="IPR043150">
    <property type="entry name" value="Phytochrome_PHY_sf"/>
</dbReference>
<dbReference type="AlphaFoldDB" id="A0A0K0NR04"/>
<organism evidence="12">
    <name type="scientific">Chlorokybus atmophyticus</name>
    <name type="common">Soil alga</name>
    <dbReference type="NCBI Taxonomy" id="3144"/>
    <lineage>
        <taxon>Eukaryota</taxon>
        <taxon>Viridiplantae</taxon>
        <taxon>Streptophyta</taxon>
        <taxon>Chlorokybophyceae</taxon>
        <taxon>Chlorokybales</taxon>
        <taxon>Chlorokybaceae</taxon>
        <taxon>Chlorokybus</taxon>
    </lineage>
</organism>
<dbReference type="SMART" id="SM00091">
    <property type="entry name" value="PAS"/>
    <property type="match status" value="2"/>
</dbReference>
<reference evidence="12" key="1">
    <citation type="journal article" date="2015" name="Nat. Commun.">
        <title>Phytochrome diversity in green plants and the origin of canonical plant phytochromes.</title>
        <authorList>
            <person name="Li F.W."/>
            <person name="Melkonian M."/>
            <person name="Rothfels C.J."/>
            <person name="Villarreal J.C."/>
            <person name="Stevenson D.W."/>
            <person name="Graham S.W."/>
            <person name="Wong G.K."/>
            <person name="Pryer K.M."/>
            <person name="Mathews S."/>
        </authorList>
    </citation>
    <scope>NUCLEOTIDE SEQUENCE</scope>
    <source>
        <strain evidence="12">AZZW</strain>
    </source>
</reference>
<dbReference type="SUPFAM" id="SSF55785">
    <property type="entry name" value="PYP-like sensor domain (PAS domain)"/>
    <property type="match status" value="3"/>
</dbReference>
<dbReference type="InterPro" id="IPR001294">
    <property type="entry name" value="Phytochrome"/>
</dbReference>
<dbReference type="Gene3D" id="3.30.450.40">
    <property type="match status" value="1"/>
</dbReference>
<dbReference type="InterPro" id="IPR003018">
    <property type="entry name" value="GAF"/>
</dbReference>
<name>A0A0K0NR04_CHLAT</name>
<evidence type="ECO:0000256" key="6">
    <source>
        <dbReference type="ARBA" id="ARBA00023163"/>
    </source>
</evidence>
<evidence type="ECO:0000259" key="8">
    <source>
        <dbReference type="PROSITE" id="PS50046"/>
    </source>
</evidence>
<keyword evidence="3" id="KW-0716">Sensory transduction</keyword>
<feature type="domain" description="PAS" evidence="10">
    <location>
        <begin position="730"/>
        <end position="811"/>
    </location>
</feature>
<dbReference type="InterPro" id="IPR036890">
    <property type="entry name" value="HATPase_C_sf"/>
</dbReference>
<reference evidence="12" key="2">
    <citation type="submission" date="2015-06" db="EMBL/GenBank/DDBJ databases">
        <authorList>
            <person name="Hoefler B.C."/>
            <person name="Straight P.D."/>
        </authorList>
    </citation>
    <scope>NUCLEOTIDE SEQUENCE</scope>
    <source>
        <strain evidence="12">AZZW</strain>
    </source>
</reference>
<dbReference type="SUPFAM" id="SSF55874">
    <property type="entry name" value="ATPase domain of HSP90 chaperone/DNA topoisomerase II/histidine kinase"/>
    <property type="match status" value="1"/>
</dbReference>
<dbReference type="InterPro" id="IPR003661">
    <property type="entry name" value="HisK_dim/P_dom"/>
</dbReference>
<keyword evidence="7" id="KW-0675">Receptor</keyword>
<evidence type="ECO:0000256" key="2">
    <source>
        <dbReference type="ARBA" id="ARBA00022543"/>
    </source>
</evidence>
<dbReference type="Gene3D" id="3.30.565.10">
    <property type="entry name" value="Histidine kinase-like ATPase, C-terminal domain"/>
    <property type="match status" value="1"/>
</dbReference>
<dbReference type="Pfam" id="PF08446">
    <property type="entry name" value="PAS_2"/>
    <property type="match status" value="1"/>
</dbReference>
<dbReference type="PROSITE" id="PS50113">
    <property type="entry name" value="PAC"/>
    <property type="match status" value="1"/>
</dbReference>
<dbReference type="Pfam" id="PF01590">
    <property type="entry name" value="GAF"/>
    <property type="match status" value="1"/>
</dbReference>
<dbReference type="GO" id="GO:0006355">
    <property type="term" value="P:regulation of DNA-templated transcription"/>
    <property type="evidence" value="ECO:0007669"/>
    <property type="project" value="InterPro"/>
</dbReference>
<dbReference type="InterPro" id="IPR013515">
    <property type="entry name" value="Phytochrome_cen-reg"/>
</dbReference>
<feature type="domain" description="Histidine kinase" evidence="9">
    <location>
        <begin position="881"/>
        <end position="1094"/>
    </location>
</feature>
<dbReference type="InterPro" id="IPR013654">
    <property type="entry name" value="PAS_2"/>
</dbReference>
<sequence length="1096" mass="119996">MSSGSSAPLNSRQVQANADAQLNAAYEAAVAARAAFDYSSSVLDASKGSSSDSMQVSDPVSYTHRIQRPGSIQPHGATIVVKESDFMLLSMSANLFELLDAPGNSPSQMAGIGMDARQLFTASSATHLEKAIQCKDLGIVNPIAVFSAASGKPHFAILHRVDVGLVIDLEPVHASATSPSQAGALASHKLASDAISRLQALPGGDVRALCDSVVEEVRSLTGYDRVMIYKFHDDEHGEVVAESVRSDLEPFFGLHYPATDTPQAARALFVKNRVRMIADCDVPNVPMLQDQGLKQAVNLSKSTLRGVLQCHKDYMHNMGSRASLVMAVVVNESTKASTESRERKLWGLCVCHHVTPRVVLYPLRSACAFLMQVFGLQLNAEMDKAAQQQEKEMLRTQTLLCDMLQRDAPIGIVTQSPSIMDLLKCDGAGLWYGGRYWPVGVAPNEDQVRRVVSWMMDAHSDSTGLSTDCLADAGCPVAGELEKTVCGLAACRITDKDYLLWFRGPTEKTVNWAGAAHSTNIDDPTKMNPRKSFATFLEVVRGKSLPWEDRELDAIHSLQLILRGSFQDIEDADTKTMLHMRLQQLRLRNMGELSTVANEMVRLMETAGTPIFAVTASGVVSAWNAKVAELTGVSFADAMGRHLLTELVAEESQGDVERLLSRAMQGMEEDNVEIALRTRREGATSDRVIMVVNTCASRDVNEQIVGVCCVGQDITQHKQVLDKYTRCEGDYSMIVHSPNPLIPPIFGTDEFGRVTEFNPNMCTLSGLTKDIALGKMLVGEVFGMEAALLRLQDEEVRVNFEIVLNRAIDGHESINQPFAFYARDSSLQRVRLNVSPRRDSQGAITGVFCFMQHVSAELESVLRLQMAAQEASEARGKELAYLRKEIANPLDGIRCSTSFLARTELSDDQSQLVATMSACENQLRTVVQEGELEAIEKGAPRLVETQFSLTQLINTVVSQTMLQAEKLNLRVAQNMAPSIKNLVVSGDPVRLAQGLSIFAQYAVRLTPRGYVEIGADIGDEATGRYVFKVTYTGEPLARELTQELFAQDDVFHQNTDALGLSVARRLVKSLNGTLSYQTEPNKGFSFNVEQPLVLVH</sequence>
<dbReference type="InterPro" id="IPR029016">
    <property type="entry name" value="GAF-like_dom_sf"/>
</dbReference>
<dbReference type="Gene3D" id="1.10.287.130">
    <property type="match status" value="1"/>
</dbReference>
<dbReference type="NCBIfam" id="TIGR00229">
    <property type="entry name" value="sensory_box"/>
    <property type="match status" value="1"/>
</dbReference>
<dbReference type="GO" id="GO:0009881">
    <property type="term" value="F:photoreceptor activity"/>
    <property type="evidence" value="ECO:0007669"/>
    <property type="project" value="UniProtKB-KW"/>
</dbReference>
<evidence type="ECO:0000256" key="7">
    <source>
        <dbReference type="ARBA" id="ARBA00023170"/>
    </source>
</evidence>
<keyword evidence="2" id="KW-0600">Photoreceptor protein</keyword>
<dbReference type="FunFam" id="3.30.450.270:FF:000001">
    <property type="entry name" value="Phytochrome"/>
    <property type="match status" value="1"/>
</dbReference>
<evidence type="ECO:0000256" key="5">
    <source>
        <dbReference type="ARBA" id="ARBA00023015"/>
    </source>
</evidence>
<gene>
    <name evidence="12" type="primary">2-1</name>
    <name evidence="12" type="synonym">PHY1</name>
</gene>
<evidence type="ECO:0000256" key="1">
    <source>
        <dbReference type="ARBA" id="ARBA00002479"/>
    </source>
</evidence>
<dbReference type="Pfam" id="PF02518">
    <property type="entry name" value="HATPase_c"/>
    <property type="match status" value="1"/>
</dbReference>
<dbReference type="Pfam" id="PF00360">
    <property type="entry name" value="PHY"/>
    <property type="match status" value="1"/>
</dbReference>
<dbReference type="FunFam" id="3.30.450.40:FF:000006">
    <property type="entry name" value="Phytochrome"/>
    <property type="match status" value="1"/>
</dbReference>
<dbReference type="GO" id="GO:0009584">
    <property type="term" value="P:detection of visible light"/>
    <property type="evidence" value="ECO:0007669"/>
    <property type="project" value="InterPro"/>
</dbReference>
<feature type="non-terminal residue" evidence="12">
    <location>
        <position position="1"/>
    </location>
</feature>
<accession>A0A0K0NR04</accession>
<dbReference type="InterPro" id="IPR035965">
    <property type="entry name" value="PAS-like_dom_sf"/>
</dbReference>
<evidence type="ECO:0000259" key="11">
    <source>
        <dbReference type="PROSITE" id="PS50113"/>
    </source>
</evidence>
<dbReference type="PROSITE" id="PS50112">
    <property type="entry name" value="PAS"/>
    <property type="match status" value="2"/>
</dbReference>
<dbReference type="InterPro" id="IPR005467">
    <property type="entry name" value="His_kinase_dom"/>
</dbReference>
<dbReference type="EMBL" id="KT072029">
    <property type="protein sequence ID" value="AKN34541.1"/>
    <property type="molecule type" value="mRNA"/>
</dbReference>
<feature type="domain" description="Phytochrome chromophore attachment site" evidence="8">
    <location>
        <begin position="205"/>
        <end position="372"/>
    </location>
</feature>
<proteinExistence type="evidence at transcript level"/>
<dbReference type="CDD" id="cd00130">
    <property type="entry name" value="PAS"/>
    <property type="match status" value="2"/>
</dbReference>
<dbReference type="PANTHER" id="PTHR47876:SF3">
    <property type="entry name" value="PHYTOCHROME 1"/>
    <property type="match status" value="1"/>
</dbReference>
<evidence type="ECO:0000256" key="3">
    <source>
        <dbReference type="ARBA" id="ARBA00022606"/>
    </source>
</evidence>